<dbReference type="Proteomes" id="UP001165393">
    <property type="component" value="Unassembled WGS sequence"/>
</dbReference>
<evidence type="ECO:0000313" key="1">
    <source>
        <dbReference type="EMBL" id="MCM2680883.1"/>
    </source>
</evidence>
<dbReference type="NCBIfam" id="NF011564">
    <property type="entry name" value="PRK14988.1"/>
    <property type="match status" value="1"/>
</dbReference>
<dbReference type="SFLD" id="SFLDG01129">
    <property type="entry name" value="C1.5:_HAD__Beta-PGM__Phosphata"/>
    <property type="match status" value="1"/>
</dbReference>
<protein>
    <submittedName>
        <fullName evidence="1">GMP/IMP nucleotidase</fullName>
        <ecNumber evidence="1">3.1.3.5</ecNumber>
    </submittedName>
</protein>
<comment type="caution">
    <text evidence="1">The sequence shown here is derived from an EMBL/GenBank/DDBJ whole genome shotgun (WGS) entry which is preliminary data.</text>
</comment>
<dbReference type="SUPFAM" id="SSF56784">
    <property type="entry name" value="HAD-like"/>
    <property type="match status" value="1"/>
</dbReference>
<dbReference type="PRINTS" id="PR00413">
    <property type="entry name" value="HADHALOGNASE"/>
</dbReference>
<sequence length="229" mass="26384">MPQWSTIKTVLLDMDGTLLDLHFDNHFWLDYLPECYAKEKGMSKLEAKQYLERAYQQLQGKLEWYCLDYWNDRLGLDLVALKREVAHLIQMRPDAIPFLDALKASGRRVILLTNAHPGSLALKVELTCLDQHIDTLLTSHQFGQPKEHQDMWTQVCEQYDINPADTLFVDDSLSVLKSAERFGIQHLLAVANPDSKKPSNSVDDFESTTDFRTLIDDIKRHSHSDESSH</sequence>
<dbReference type="InterPro" id="IPR023214">
    <property type="entry name" value="HAD_sf"/>
</dbReference>
<dbReference type="PANTHER" id="PTHR43434:SF3">
    <property type="entry name" value="GMP_IMP NUCLEOTIDASE YRFG"/>
    <property type="match status" value="1"/>
</dbReference>
<dbReference type="NCBIfam" id="TIGR01509">
    <property type="entry name" value="HAD-SF-IA-v3"/>
    <property type="match status" value="1"/>
</dbReference>
<dbReference type="PANTHER" id="PTHR43434">
    <property type="entry name" value="PHOSPHOGLYCOLATE PHOSPHATASE"/>
    <property type="match status" value="1"/>
</dbReference>
<keyword evidence="2" id="KW-1185">Reference proteome</keyword>
<dbReference type="EMBL" id="JAMQGP010000008">
    <property type="protein sequence ID" value="MCM2680883.1"/>
    <property type="molecule type" value="Genomic_DNA"/>
</dbReference>
<dbReference type="GO" id="GO:0006281">
    <property type="term" value="P:DNA repair"/>
    <property type="evidence" value="ECO:0007669"/>
    <property type="project" value="TreeGrafter"/>
</dbReference>
<keyword evidence="1" id="KW-0378">Hydrolase</keyword>
<organism evidence="1 2">
    <name type="scientific">Echinimonas agarilytica</name>
    <dbReference type="NCBI Taxonomy" id="1215918"/>
    <lineage>
        <taxon>Bacteria</taxon>
        <taxon>Pseudomonadati</taxon>
        <taxon>Pseudomonadota</taxon>
        <taxon>Gammaproteobacteria</taxon>
        <taxon>Alteromonadales</taxon>
        <taxon>Echinimonadaceae</taxon>
        <taxon>Echinimonas</taxon>
    </lineage>
</organism>
<dbReference type="GO" id="GO:0008967">
    <property type="term" value="F:phosphoglycolate phosphatase activity"/>
    <property type="evidence" value="ECO:0007669"/>
    <property type="project" value="TreeGrafter"/>
</dbReference>
<dbReference type="Pfam" id="PF00702">
    <property type="entry name" value="Hydrolase"/>
    <property type="match status" value="1"/>
</dbReference>
<dbReference type="InterPro" id="IPR050155">
    <property type="entry name" value="HAD-like_hydrolase_sf"/>
</dbReference>
<dbReference type="InterPro" id="IPR036412">
    <property type="entry name" value="HAD-like_sf"/>
</dbReference>
<dbReference type="AlphaFoldDB" id="A0AA41W9F9"/>
<dbReference type="GO" id="GO:0008253">
    <property type="term" value="F:5'-nucleotidase activity"/>
    <property type="evidence" value="ECO:0007669"/>
    <property type="project" value="UniProtKB-EC"/>
</dbReference>
<dbReference type="InterPro" id="IPR006439">
    <property type="entry name" value="HAD-SF_hydro_IA"/>
</dbReference>
<dbReference type="Gene3D" id="3.40.50.1000">
    <property type="entry name" value="HAD superfamily/HAD-like"/>
    <property type="match status" value="1"/>
</dbReference>
<dbReference type="EC" id="3.1.3.5" evidence="1"/>
<dbReference type="RefSeq" id="WP_251262369.1">
    <property type="nucleotide sequence ID" value="NZ_JAMQGP010000008.1"/>
</dbReference>
<accession>A0AA41W9F9</accession>
<dbReference type="SFLD" id="SFLDS00003">
    <property type="entry name" value="Haloacid_Dehalogenase"/>
    <property type="match status" value="1"/>
</dbReference>
<proteinExistence type="predicted"/>
<dbReference type="GO" id="GO:0005829">
    <property type="term" value="C:cytosol"/>
    <property type="evidence" value="ECO:0007669"/>
    <property type="project" value="TreeGrafter"/>
</dbReference>
<evidence type="ECO:0000313" key="2">
    <source>
        <dbReference type="Proteomes" id="UP001165393"/>
    </source>
</evidence>
<reference evidence="1 2" key="1">
    <citation type="journal article" date="2013" name="Antonie Van Leeuwenhoek">
        <title>Echinimonas agarilytica gen. nov., sp. nov., a new gammaproteobacterium isolated from the sea urchin Strongylocentrotus intermedius.</title>
        <authorList>
            <person name="Nedashkovskaya O.I."/>
            <person name="Stenkova A.M."/>
            <person name="Zhukova N.V."/>
            <person name="Van Trappen S."/>
            <person name="Lee J.S."/>
            <person name="Kim S.B."/>
        </authorList>
    </citation>
    <scope>NUCLEOTIDE SEQUENCE [LARGE SCALE GENOMIC DNA]</scope>
    <source>
        <strain evidence="1 2">KMM 6351</strain>
    </source>
</reference>
<gene>
    <name evidence="1" type="primary">yrfG</name>
    <name evidence="1" type="ORF">NAF29_14605</name>
</gene>
<name>A0AA41W9F9_9GAMM</name>